<protein>
    <submittedName>
        <fullName evidence="1">Uncharacterized protein</fullName>
    </submittedName>
</protein>
<reference evidence="1 2" key="1">
    <citation type="submission" date="2018-09" db="EMBL/GenBank/DDBJ databases">
        <title>Genomic Encyclopedia of Archaeal and Bacterial Type Strains, Phase II (KMG-II): from individual species to whole genera.</title>
        <authorList>
            <person name="Goeker M."/>
        </authorList>
    </citation>
    <scope>NUCLEOTIDE SEQUENCE [LARGE SCALE GENOMIC DNA]</scope>
    <source>
        <strain evidence="1 2">DSM 21950</strain>
    </source>
</reference>
<gene>
    <name evidence="1" type="ORF">BXY64_0754</name>
</gene>
<organism evidence="1 2">
    <name type="scientific">Marinifilum flexuosum</name>
    <dbReference type="NCBI Taxonomy" id="1117708"/>
    <lineage>
        <taxon>Bacteria</taxon>
        <taxon>Pseudomonadati</taxon>
        <taxon>Bacteroidota</taxon>
        <taxon>Bacteroidia</taxon>
        <taxon>Marinilabiliales</taxon>
        <taxon>Marinifilaceae</taxon>
    </lineage>
</organism>
<name>A0A419X7R7_9BACT</name>
<evidence type="ECO:0000313" key="2">
    <source>
        <dbReference type="Proteomes" id="UP000284531"/>
    </source>
</evidence>
<dbReference type="AlphaFoldDB" id="A0A419X7R7"/>
<dbReference type="Proteomes" id="UP000284531">
    <property type="component" value="Unassembled WGS sequence"/>
</dbReference>
<sequence>MTDACLGKAPKFDFSTNACIGKARKIDFLTDTCMGKVQKIDFLTDASIGKAQNIDFCPMPKLAKEKKKFLNAYLNMDKSQLITVYCVNSSIGLPSQPAGIEMFKKFEIVGTISST</sequence>
<proteinExistence type="predicted"/>
<dbReference type="EMBL" id="RAPQ01000008">
    <property type="protein sequence ID" value="RKE03745.1"/>
    <property type="molecule type" value="Genomic_DNA"/>
</dbReference>
<evidence type="ECO:0000313" key="1">
    <source>
        <dbReference type="EMBL" id="RKE03745.1"/>
    </source>
</evidence>
<comment type="caution">
    <text evidence="1">The sequence shown here is derived from an EMBL/GenBank/DDBJ whole genome shotgun (WGS) entry which is preliminary data.</text>
</comment>
<accession>A0A419X7R7</accession>
<keyword evidence="2" id="KW-1185">Reference proteome</keyword>